<proteinExistence type="predicted"/>
<organism evidence="3 5">
    <name type="scientific">Hymenobacter nivis</name>
    <dbReference type="NCBI Taxonomy" id="1850093"/>
    <lineage>
        <taxon>Bacteria</taxon>
        <taxon>Pseudomonadati</taxon>
        <taxon>Bacteroidota</taxon>
        <taxon>Cytophagia</taxon>
        <taxon>Cytophagales</taxon>
        <taxon>Hymenobacteraceae</taxon>
        <taxon>Hymenobacter</taxon>
    </lineage>
</organism>
<reference evidence="3" key="2">
    <citation type="submission" date="2024-08" db="EMBL/GenBank/DDBJ databases">
        <title>Complete genome of Antarctic heterotrophic bacterium Hymenobacter nivis.</title>
        <authorList>
            <person name="Terashima M."/>
        </authorList>
    </citation>
    <scope>NUCLEOTIDE SEQUENCE</scope>
    <source>
        <strain evidence="3 5">NBRC 111535</strain>
    </source>
</reference>
<dbReference type="EMBL" id="CP029145">
    <property type="protein sequence ID" value="AWM32055.1"/>
    <property type="molecule type" value="Genomic_DNA"/>
</dbReference>
<feature type="domain" description="Tc1-like transposase DDE" evidence="2">
    <location>
        <begin position="96"/>
        <end position="232"/>
    </location>
</feature>
<protein>
    <submittedName>
        <fullName evidence="3">IS630 family transposase</fullName>
    </submittedName>
</protein>
<keyword evidence="5" id="KW-1185">Reference proteome</keyword>
<dbReference type="NCBIfam" id="NF033545">
    <property type="entry name" value="transpos_IS630"/>
    <property type="match status" value="1"/>
</dbReference>
<accession>A0A2Z3GDM9</accession>
<dbReference type="KEGG" id="hnv:DDQ68_04145"/>
<reference evidence="5" key="1">
    <citation type="submission" date="2018-04" db="EMBL/GenBank/DDBJ databases">
        <title>Complete genome of Antarctic heterotrophic bacterium Hymenobacter nivis.</title>
        <authorList>
            <person name="Terashima M."/>
        </authorList>
    </citation>
    <scope>NUCLEOTIDE SEQUENCE [LARGE SCALE GENOMIC DNA]</scope>
    <source>
        <strain evidence="5">NBRC 111535</strain>
    </source>
</reference>
<gene>
    <name evidence="3" type="ORF">DDQ68_02175</name>
    <name evidence="4" type="ORF">DDQ68_04145</name>
</gene>
<dbReference type="Gene3D" id="3.30.420.10">
    <property type="entry name" value="Ribonuclease H-like superfamily/Ribonuclease H"/>
    <property type="match status" value="1"/>
</dbReference>
<sequence length="277" mass="31072">MDVAFARRQSRGAGTGGNYFPRDGEPGAQKNELPPHRQQHWCLGAVNAAFVARMEDVLAVYERPYDARFPVVCFDERPCVLHGQPVEPLAPVPAQPAVGKQPAKAGRPRRESNTYVRQGTACLLAAFEPGTGQRLVEVSARRTGADYCRFMQQLAAHYPQAEKIVLMQDNLNTHTDAVFYQHLPAAEARVLAARFEVHYTPKNASWLNMVELERSAIARQCLHQRIPTQDELTAHVAACVAERNAARATVKWQFTLEKARVKLDRHYRKIRAANLPD</sequence>
<dbReference type="InterPro" id="IPR047655">
    <property type="entry name" value="Transpos_IS630-like"/>
</dbReference>
<dbReference type="Proteomes" id="UP000245999">
    <property type="component" value="Chromosome"/>
</dbReference>
<evidence type="ECO:0000259" key="2">
    <source>
        <dbReference type="Pfam" id="PF13358"/>
    </source>
</evidence>
<evidence type="ECO:0000313" key="5">
    <source>
        <dbReference type="Proteomes" id="UP000245999"/>
    </source>
</evidence>
<dbReference type="InterPro" id="IPR038717">
    <property type="entry name" value="Tc1-like_DDE_dom"/>
</dbReference>
<feature type="region of interest" description="Disordered" evidence="1">
    <location>
        <begin position="92"/>
        <end position="112"/>
    </location>
</feature>
<evidence type="ECO:0000256" key="1">
    <source>
        <dbReference type="SAM" id="MobiDB-lite"/>
    </source>
</evidence>
<name>A0A2Z3GDM9_9BACT</name>
<dbReference type="GO" id="GO:0003676">
    <property type="term" value="F:nucleic acid binding"/>
    <property type="evidence" value="ECO:0007669"/>
    <property type="project" value="InterPro"/>
</dbReference>
<dbReference type="KEGG" id="hnv:DDQ68_02175"/>
<evidence type="ECO:0000313" key="3">
    <source>
        <dbReference type="EMBL" id="AWM31699.1"/>
    </source>
</evidence>
<dbReference type="InterPro" id="IPR036397">
    <property type="entry name" value="RNaseH_sf"/>
</dbReference>
<dbReference type="AlphaFoldDB" id="A0A2Z3GDM9"/>
<dbReference type="EMBL" id="CP029145">
    <property type="protein sequence ID" value="AWM31699.1"/>
    <property type="molecule type" value="Genomic_DNA"/>
</dbReference>
<dbReference type="Pfam" id="PF13358">
    <property type="entry name" value="DDE_3"/>
    <property type="match status" value="1"/>
</dbReference>
<feature type="region of interest" description="Disordered" evidence="1">
    <location>
        <begin position="1"/>
        <end position="35"/>
    </location>
</feature>
<dbReference type="OrthoDB" id="165456at2"/>
<evidence type="ECO:0000313" key="4">
    <source>
        <dbReference type="EMBL" id="AWM32055.1"/>
    </source>
</evidence>